<dbReference type="Proteomes" id="UP000594014">
    <property type="component" value="Chromosome"/>
</dbReference>
<sequence length="113" mass="12067">MESQKQYECVLTIVSRGFADQVVDAAREAGAHGGTVFFARGTGIHEIEKFFSISIQPEKELILNVVDRQDAPAVMDAIVAAAGLGTEGRGLTFSLPIDDIVGVFCPCAIPNKE</sequence>
<reference evidence="1" key="1">
    <citation type="submission" date="2019-08" db="EMBL/GenBank/DDBJ databases">
        <title>Genome sequence of Clostridiales bacterium MT110.</title>
        <authorList>
            <person name="Cao J."/>
        </authorList>
    </citation>
    <scope>NUCLEOTIDE SEQUENCE</scope>
    <source>
        <strain evidence="1">MT110</strain>
    </source>
</reference>
<protein>
    <submittedName>
        <fullName evidence="1">P-II family nitrogen regulator</fullName>
    </submittedName>
</protein>
<dbReference type="EMBL" id="CP042469">
    <property type="protein sequence ID" value="QOX64594.1"/>
    <property type="molecule type" value="Genomic_DNA"/>
</dbReference>
<organism evidence="1 2">
    <name type="scientific">Anoxybacterium hadale</name>
    <dbReference type="NCBI Taxonomy" id="3408580"/>
    <lineage>
        <taxon>Bacteria</taxon>
        <taxon>Bacillati</taxon>
        <taxon>Bacillota</taxon>
        <taxon>Clostridia</taxon>
        <taxon>Peptostreptococcales</taxon>
        <taxon>Anaerovoracaceae</taxon>
        <taxon>Anoxybacterium</taxon>
    </lineage>
</organism>
<proteinExistence type="predicted"/>
<name>A0ACD1AE09_9FIRM</name>
<evidence type="ECO:0000313" key="1">
    <source>
        <dbReference type="EMBL" id="QOX64594.1"/>
    </source>
</evidence>
<keyword evidence="2" id="KW-1185">Reference proteome</keyword>
<accession>A0ACD1AE09</accession>
<evidence type="ECO:0000313" key="2">
    <source>
        <dbReference type="Proteomes" id="UP000594014"/>
    </source>
</evidence>
<gene>
    <name evidence="1" type="ORF">FRZ06_15220</name>
</gene>